<dbReference type="PANTHER" id="PTHR42745">
    <property type="match status" value="1"/>
</dbReference>
<keyword evidence="4 9" id="KW-0413">Isomerase</keyword>
<dbReference type="GO" id="GO:0097367">
    <property type="term" value="F:carbohydrate derivative binding"/>
    <property type="evidence" value="ECO:0007669"/>
    <property type="project" value="InterPro"/>
</dbReference>
<dbReference type="InterPro" id="IPR004800">
    <property type="entry name" value="KdsD/KpsF-type"/>
</dbReference>
<dbReference type="NCBIfam" id="TIGR00393">
    <property type="entry name" value="kpsF"/>
    <property type="match status" value="1"/>
</dbReference>
<feature type="domain" description="CBS" evidence="7">
    <location>
        <begin position="204"/>
        <end position="262"/>
    </location>
</feature>
<dbReference type="Pfam" id="PF01380">
    <property type="entry name" value="SIS"/>
    <property type="match status" value="1"/>
</dbReference>
<feature type="site" description="Catalytically relevant" evidence="5">
    <location>
        <position position="146"/>
    </location>
</feature>
<evidence type="ECO:0000256" key="5">
    <source>
        <dbReference type="PIRSR" id="PIRSR004692-3"/>
    </source>
</evidence>
<dbReference type="GO" id="GO:1901135">
    <property type="term" value="P:carbohydrate derivative metabolic process"/>
    <property type="evidence" value="ECO:0007669"/>
    <property type="project" value="InterPro"/>
</dbReference>
<dbReference type="InterPro" id="IPR046348">
    <property type="entry name" value="SIS_dom_sf"/>
</dbReference>
<reference evidence="10" key="1">
    <citation type="submission" date="2017-02" db="EMBL/GenBank/DDBJ databases">
        <authorList>
            <person name="Varghese N."/>
            <person name="Submissions S."/>
        </authorList>
    </citation>
    <scope>NUCLEOTIDE SEQUENCE [LARGE SCALE GENOMIC DNA]</scope>
    <source>
        <strain evidence="10">DSM 3072</strain>
    </source>
</reference>
<dbReference type="PANTHER" id="PTHR42745:SF1">
    <property type="entry name" value="ARABINOSE 5-PHOSPHATE ISOMERASE KDSD"/>
    <property type="match status" value="1"/>
</dbReference>
<gene>
    <name evidence="9" type="ORF">SAMN02745213_01387</name>
</gene>
<evidence type="ECO:0000256" key="2">
    <source>
        <dbReference type="ARBA" id="ARBA00022737"/>
    </source>
</evidence>
<proteinExistence type="inferred from homology"/>
<feature type="site" description="Catalytically relevant" evidence="5">
    <location>
        <position position="105"/>
    </location>
</feature>
<accession>A0A1T4VEP9</accession>
<dbReference type="Proteomes" id="UP000242432">
    <property type="component" value="Unassembled WGS sequence"/>
</dbReference>
<dbReference type="PROSITE" id="PS51464">
    <property type="entry name" value="SIS"/>
    <property type="match status" value="1"/>
</dbReference>
<sequence>MSSQACINAGVRVLKEEAQALIDLIPSINENFVKACQIILNTKGKVILTGVGKSGHIATKIASTLASTGTQSFFVQAGEAAHGDLGMIGKDDCVIAISNSGEGSELKILIPILKRRSIPLIAIVGDTESSLGKAANVTLSAHVEKEACPLNLAPTSSSTAELAMGDALAVALIESRGFTERDFAMSHPGGALGRRLLVHCQDVMHKGNEIPVVKSTVSLKEALFEMTQKTLGFICIVNEKHELVGVYTDGDLRRSLEKGATINANISDLMSTSVRGVVSADTLAADALAMMHKLKINSMIVTDKDNHPIGAFNLHDLMQAGII</sequence>
<dbReference type="Gene3D" id="3.10.580.10">
    <property type="entry name" value="CBS-domain"/>
    <property type="match status" value="1"/>
</dbReference>
<dbReference type="EC" id="5.3.1.13" evidence="4"/>
<dbReference type="GO" id="GO:0019146">
    <property type="term" value="F:arabinose-5-phosphate isomerase activity"/>
    <property type="evidence" value="ECO:0007669"/>
    <property type="project" value="UniProtKB-EC"/>
</dbReference>
<dbReference type="AlphaFoldDB" id="A0A1T4VEP9"/>
<dbReference type="GO" id="GO:0005975">
    <property type="term" value="P:carbohydrate metabolic process"/>
    <property type="evidence" value="ECO:0007669"/>
    <property type="project" value="InterPro"/>
</dbReference>
<feature type="domain" description="CBS" evidence="7">
    <location>
        <begin position="270"/>
        <end position="323"/>
    </location>
</feature>
<dbReference type="Gene3D" id="3.40.50.10490">
    <property type="entry name" value="Glucose-6-phosphate isomerase like protein, domain 1"/>
    <property type="match status" value="1"/>
</dbReference>
<dbReference type="EMBL" id="FUXX01000021">
    <property type="protein sequence ID" value="SKA63432.1"/>
    <property type="molecule type" value="Genomic_DNA"/>
</dbReference>
<dbReference type="SMART" id="SM00116">
    <property type="entry name" value="CBS"/>
    <property type="match status" value="2"/>
</dbReference>
<comment type="catalytic activity">
    <reaction evidence="4">
        <text>D-arabinose 5-phosphate = D-ribulose 5-phosphate</text>
        <dbReference type="Rhea" id="RHEA:23104"/>
        <dbReference type="ChEBI" id="CHEBI:57693"/>
        <dbReference type="ChEBI" id="CHEBI:58121"/>
        <dbReference type="EC" id="5.3.1.13"/>
    </reaction>
</comment>
<dbReference type="SUPFAM" id="SSF53697">
    <property type="entry name" value="SIS domain"/>
    <property type="match status" value="1"/>
</dbReference>
<dbReference type="InterPro" id="IPR046342">
    <property type="entry name" value="CBS_dom_sf"/>
</dbReference>
<keyword evidence="3 6" id="KW-0129">CBS domain</keyword>
<keyword evidence="10" id="KW-1185">Reference proteome</keyword>
<organism evidence="9 10">
    <name type="scientific">Succinivibrio dextrinosolvens DSM 3072</name>
    <dbReference type="NCBI Taxonomy" id="1123324"/>
    <lineage>
        <taxon>Bacteria</taxon>
        <taxon>Pseudomonadati</taxon>
        <taxon>Pseudomonadota</taxon>
        <taxon>Gammaproteobacteria</taxon>
        <taxon>Aeromonadales</taxon>
        <taxon>Succinivibrionaceae</taxon>
        <taxon>Succinivibrio</taxon>
    </lineage>
</organism>
<evidence type="ECO:0000256" key="1">
    <source>
        <dbReference type="ARBA" id="ARBA00008165"/>
    </source>
</evidence>
<evidence type="ECO:0000313" key="9">
    <source>
        <dbReference type="EMBL" id="SKA63432.1"/>
    </source>
</evidence>
<evidence type="ECO:0000259" key="8">
    <source>
        <dbReference type="PROSITE" id="PS51464"/>
    </source>
</evidence>
<evidence type="ECO:0000256" key="4">
    <source>
        <dbReference type="PIRNR" id="PIRNR004692"/>
    </source>
</evidence>
<dbReference type="CDD" id="cd05014">
    <property type="entry name" value="SIS_Kpsf"/>
    <property type="match status" value="1"/>
</dbReference>
<dbReference type="CDD" id="cd04604">
    <property type="entry name" value="CBS_pair_SIS_assoc"/>
    <property type="match status" value="1"/>
</dbReference>
<evidence type="ECO:0000313" key="10">
    <source>
        <dbReference type="Proteomes" id="UP000242432"/>
    </source>
</evidence>
<comment type="similarity">
    <text evidence="1 4">Belongs to the SIS family. GutQ/KpsF subfamily.</text>
</comment>
<evidence type="ECO:0000259" key="7">
    <source>
        <dbReference type="PROSITE" id="PS51371"/>
    </source>
</evidence>
<name>A0A1T4VEP9_9GAMM</name>
<dbReference type="PROSITE" id="PS51371">
    <property type="entry name" value="CBS"/>
    <property type="match status" value="2"/>
</dbReference>
<dbReference type="STRING" id="83771.SAMN02910357_00923"/>
<keyword evidence="2" id="KW-0677">Repeat</keyword>
<dbReference type="FunFam" id="3.40.50.10490:FF:000011">
    <property type="entry name" value="Arabinose 5-phosphate isomerase"/>
    <property type="match status" value="1"/>
</dbReference>
<dbReference type="InterPro" id="IPR035474">
    <property type="entry name" value="SIS_Kpsf"/>
</dbReference>
<dbReference type="InterPro" id="IPR000644">
    <property type="entry name" value="CBS_dom"/>
</dbReference>
<dbReference type="Pfam" id="PF00571">
    <property type="entry name" value="CBS"/>
    <property type="match status" value="2"/>
</dbReference>
<feature type="site" description="Catalytically relevant" evidence="5">
    <location>
        <position position="53"/>
    </location>
</feature>
<feature type="site" description="Catalytically relevant" evidence="5">
    <location>
        <position position="187"/>
    </location>
</feature>
<protein>
    <recommendedName>
        <fullName evidence="4">Arabinose 5-phosphate isomerase</fullName>
        <shortName evidence="4">API</shortName>
        <ecNumber evidence="4">5.3.1.13</ecNumber>
    </recommendedName>
</protein>
<dbReference type="RefSeq" id="WP_031491817.1">
    <property type="nucleotide sequence ID" value="NZ_FUXX01000021.1"/>
</dbReference>
<evidence type="ECO:0000256" key="6">
    <source>
        <dbReference type="PROSITE-ProRule" id="PRU00703"/>
    </source>
</evidence>
<dbReference type="InterPro" id="IPR001347">
    <property type="entry name" value="SIS_dom"/>
</dbReference>
<dbReference type="PIRSF" id="PIRSF004692">
    <property type="entry name" value="KdsD_KpsF"/>
    <property type="match status" value="1"/>
</dbReference>
<dbReference type="InterPro" id="IPR050986">
    <property type="entry name" value="GutQ/KpsF_isomerases"/>
</dbReference>
<evidence type="ECO:0000256" key="3">
    <source>
        <dbReference type="ARBA" id="ARBA00023122"/>
    </source>
</evidence>
<feature type="domain" description="SIS" evidence="8">
    <location>
        <begin position="35"/>
        <end position="178"/>
    </location>
</feature>